<evidence type="ECO:0000313" key="2">
    <source>
        <dbReference type="Proteomes" id="UP000006222"/>
    </source>
</evidence>
<dbReference type="AlphaFoldDB" id="F2APZ6"/>
<sequence length="52" mass="5924">MQRHVKKQKQKEIVEEVGVSPSMFLMNWQGTTSPASTIIHCMPNAEPISQRN</sequence>
<dbReference type="Proteomes" id="UP000006222">
    <property type="component" value="Unassembled WGS sequence"/>
</dbReference>
<dbReference type="EMBL" id="AFAR01000100">
    <property type="protein sequence ID" value="EGF28264.1"/>
    <property type="molecule type" value="Genomic_DNA"/>
</dbReference>
<reference evidence="1 2" key="1">
    <citation type="journal article" date="2013" name="Mar. Genomics">
        <title>Expression of sulfatases in Rhodopirellula baltica and the diversity of sulfatases in the genus Rhodopirellula.</title>
        <authorList>
            <person name="Wegner C.E."/>
            <person name="Richter-Heitmann T."/>
            <person name="Klindworth A."/>
            <person name="Klockow C."/>
            <person name="Richter M."/>
            <person name="Achstetter T."/>
            <person name="Glockner F.O."/>
            <person name="Harder J."/>
        </authorList>
    </citation>
    <scope>NUCLEOTIDE SEQUENCE [LARGE SCALE GENOMIC DNA]</scope>
    <source>
        <strain evidence="1 2">WH47</strain>
    </source>
</reference>
<name>F2APZ6_RHOBT</name>
<accession>F2APZ6</accession>
<proteinExistence type="predicted"/>
<comment type="caution">
    <text evidence="1">The sequence shown here is derived from an EMBL/GenBank/DDBJ whole genome shotgun (WGS) entry which is preliminary data.</text>
</comment>
<gene>
    <name evidence="1" type="ORF">RBWH47_03364</name>
</gene>
<organism evidence="1 2">
    <name type="scientific">Rhodopirellula baltica WH47</name>
    <dbReference type="NCBI Taxonomy" id="991778"/>
    <lineage>
        <taxon>Bacteria</taxon>
        <taxon>Pseudomonadati</taxon>
        <taxon>Planctomycetota</taxon>
        <taxon>Planctomycetia</taxon>
        <taxon>Pirellulales</taxon>
        <taxon>Pirellulaceae</taxon>
        <taxon>Rhodopirellula</taxon>
    </lineage>
</organism>
<evidence type="ECO:0000313" key="1">
    <source>
        <dbReference type="EMBL" id="EGF28264.1"/>
    </source>
</evidence>
<protein>
    <submittedName>
        <fullName evidence="1">Uncharacterized protein</fullName>
    </submittedName>
</protein>